<proteinExistence type="predicted"/>
<gene>
    <name evidence="2" type="ORF">SNAT2548_LOCUS19514</name>
</gene>
<accession>A0A812Q1Y3</accession>
<evidence type="ECO:0000256" key="1">
    <source>
        <dbReference type="SAM" id="Coils"/>
    </source>
</evidence>
<keyword evidence="3" id="KW-1185">Reference proteome</keyword>
<feature type="coiled-coil region" evidence="1">
    <location>
        <begin position="154"/>
        <end position="181"/>
    </location>
</feature>
<sequence>MSLQVPMTQFREFQQVRAEQKKVLAGASARAKEVQVAGAACSRQAQLIEELQGRIQQASQRPKAELQLELGREQQKHAILVERTEQLDLVTRRGQSAEKGAKASPADVAQLASEVRDRTQHVVELLAEIDQLQRAAAPRKSPPRPASAPRVDLLDEAREAMVSAQLRYEEMDRKRSVIENEMLRRQGEAWGQGLAALHAELSRKSAQLSLAVWYINPEANCEGYDGKMLTFVKIAHDGLKKAVIKENKKPKQGLKHLWLQLAYFYTRFFN</sequence>
<evidence type="ECO:0000313" key="2">
    <source>
        <dbReference type="EMBL" id="CAE7362102.1"/>
    </source>
</evidence>
<keyword evidence="1" id="KW-0175">Coiled coil</keyword>
<comment type="caution">
    <text evidence="2">The sequence shown here is derived from an EMBL/GenBank/DDBJ whole genome shotgun (WGS) entry which is preliminary data.</text>
</comment>
<protein>
    <submittedName>
        <fullName evidence="2">Uncharacterized protein</fullName>
    </submittedName>
</protein>
<organism evidence="2 3">
    <name type="scientific">Symbiodinium natans</name>
    <dbReference type="NCBI Taxonomy" id="878477"/>
    <lineage>
        <taxon>Eukaryota</taxon>
        <taxon>Sar</taxon>
        <taxon>Alveolata</taxon>
        <taxon>Dinophyceae</taxon>
        <taxon>Suessiales</taxon>
        <taxon>Symbiodiniaceae</taxon>
        <taxon>Symbiodinium</taxon>
    </lineage>
</organism>
<name>A0A812Q1Y3_9DINO</name>
<dbReference type="OrthoDB" id="10483362at2759"/>
<dbReference type="Proteomes" id="UP000604046">
    <property type="component" value="Unassembled WGS sequence"/>
</dbReference>
<evidence type="ECO:0000313" key="3">
    <source>
        <dbReference type="Proteomes" id="UP000604046"/>
    </source>
</evidence>
<reference evidence="2" key="1">
    <citation type="submission" date="2021-02" db="EMBL/GenBank/DDBJ databases">
        <authorList>
            <person name="Dougan E. K."/>
            <person name="Rhodes N."/>
            <person name="Thang M."/>
            <person name="Chan C."/>
        </authorList>
    </citation>
    <scope>NUCLEOTIDE SEQUENCE</scope>
</reference>
<dbReference type="EMBL" id="CAJNDS010002180">
    <property type="protein sequence ID" value="CAE7362102.1"/>
    <property type="molecule type" value="Genomic_DNA"/>
</dbReference>
<dbReference type="AlphaFoldDB" id="A0A812Q1Y3"/>